<keyword evidence="2 10" id="KW-0547">Nucleotide-binding</keyword>
<keyword evidence="5 10" id="KW-0067">ATP-binding</keyword>
<comment type="caution">
    <text evidence="14">The sequence shown here is derived from an EMBL/GenBank/DDBJ whole genome shotgun (WGS) entry which is preliminary data.</text>
</comment>
<dbReference type="PROSITE" id="PS51217">
    <property type="entry name" value="UVRD_HELICASE_CTER"/>
    <property type="match status" value="1"/>
</dbReference>
<evidence type="ECO:0000256" key="7">
    <source>
        <dbReference type="ARBA" id="ARBA00034617"/>
    </source>
</evidence>
<dbReference type="GO" id="GO:0016887">
    <property type="term" value="F:ATP hydrolysis activity"/>
    <property type="evidence" value="ECO:0007669"/>
    <property type="project" value="RHEA"/>
</dbReference>
<evidence type="ECO:0000256" key="2">
    <source>
        <dbReference type="ARBA" id="ARBA00022741"/>
    </source>
</evidence>
<dbReference type="GO" id="GO:0003677">
    <property type="term" value="F:DNA binding"/>
    <property type="evidence" value="ECO:0007669"/>
    <property type="project" value="InterPro"/>
</dbReference>
<dbReference type="Pfam" id="PF00570">
    <property type="entry name" value="HRDC"/>
    <property type="match status" value="1"/>
</dbReference>
<dbReference type="Proteomes" id="UP000245283">
    <property type="component" value="Unassembled WGS sequence"/>
</dbReference>
<dbReference type="InterPro" id="IPR013986">
    <property type="entry name" value="DExx_box_DNA_helicase_dom_sf"/>
</dbReference>
<dbReference type="GO" id="GO:0033202">
    <property type="term" value="C:DNA helicase complex"/>
    <property type="evidence" value="ECO:0007669"/>
    <property type="project" value="TreeGrafter"/>
</dbReference>
<evidence type="ECO:0000256" key="4">
    <source>
        <dbReference type="ARBA" id="ARBA00022806"/>
    </source>
</evidence>
<comment type="similarity">
    <text evidence="1">Belongs to the helicase family. UvrD subfamily.</text>
</comment>
<evidence type="ECO:0000256" key="10">
    <source>
        <dbReference type="PROSITE-ProRule" id="PRU00560"/>
    </source>
</evidence>
<dbReference type="Gene3D" id="1.10.486.10">
    <property type="entry name" value="PCRA, domain 4"/>
    <property type="match status" value="2"/>
</dbReference>
<keyword evidence="3 10" id="KW-0378">Hydrolase</keyword>
<dbReference type="GO" id="GO:0000725">
    <property type="term" value="P:recombinational repair"/>
    <property type="evidence" value="ECO:0007669"/>
    <property type="project" value="TreeGrafter"/>
</dbReference>
<dbReference type="OrthoDB" id="9806690at2"/>
<dbReference type="PROSITE" id="PS50967">
    <property type="entry name" value="HRDC"/>
    <property type="match status" value="1"/>
</dbReference>
<evidence type="ECO:0000259" key="12">
    <source>
        <dbReference type="PROSITE" id="PS51198"/>
    </source>
</evidence>
<protein>
    <recommendedName>
        <fullName evidence="8">DNA 3'-5' helicase</fullName>
        <ecNumber evidence="8">5.6.2.4</ecNumber>
    </recommendedName>
</protein>
<dbReference type="PANTHER" id="PTHR11070:SF69">
    <property type="entry name" value="ATP-DEPENDENT DNA HELICASE UVRD2"/>
    <property type="match status" value="1"/>
</dbReference>
<name>A0A2V1JZL1_9ACTO</name>
<dbReference type="InterPro" id="IPR010997">
    <property type="entry name" value="HRDC-like_sf"/>
</dbReference>
<feature type="domain" description="HRDC" evidence="11">
    <location>
        <begin position="589"/>
        <end position="661"/>
    </location>
</feature>
<dbReference type="InterPro" id="IPR027417">
    <property type="entry name" value="P-loop_NTPase"/>
</dbReference>
<gene>
    <name evidence="14" type="ORF">DD236_11890</name>
</gene>
<evidence type="ECO:0000256" key="8">
    <source>
        <dbReference type="ARBA" id="ARBA00034808"/>
    </source>
</evidence>
<dbReference type="Pfam" id="PF13361">
    <property type="entry name" value="UvrD_C"/>
    <property type="match status" value="1"/>
</dbReference>
<reference evidence="15" key="1">
    <citation type="submission" date="2018-05" db="EMBL/GenBank/DDBJ databases">
        <authorList>
            <person name="Li Y."/>
        </authorList>
    </citation>
    <scope>NUCLEOTIDE SEQUENCE [LARGE SCALE GENOMIC DNA]</scope>
    <source>
        <strain evidence="15">sk1b4</strain>
    </source>
</reference>
<keyword evidence="15" id="KW-1185">Reference proteome</keyword>
<organism evidence="14 15">
    <name type="scientific">Ancrocorticia populi</name>
    <dbReference type="NCBI Taxonomy" id="2175228"/>
    <lineage>
        <taxon>Bacteria</taxon>
        <taxon>Bacillati</taxon>
        <taxon>Actinomycetota</taxon>
        <taxon>Actinomycetes</taxon>
        <taxon>Actinomycetales</taxon>
        <taxon>Actinomycetaceae</taxon>
        <taxon>Ancrocorticia</taxon>
    </lineage>
</organism>
<accession>A0A2V1JZL1</accession>
<dbReference type="Gene3D" id="1.10.10.160">
    <property type="match status" value="1"/>
</dbReference>
<dbReference type="AlphaFoldDB" id="A0A2V1JZL1"/>
<feature type="domain" description="UvrD-like helicase C-terminal" evidence="13">
    <location>
        <begin position="291"/>
        <end position="535"/>
    </location>
</feature>
<keyword evidence="4 10" id="KW-0347">Helicase</keyword>
<dbReference type="CDD" id="cd17932">
    <property type="entry name" value="DEXQc_UvrD"/>
    <property type="match status" value="1"/>
</dbReference>
<dbReference type="Pfam" id="PF00580">
    <property type="entry name" value="UvrD-helicase"/>
    <property type="match status" value="1"/>
</dbReference>
<sequence>MKVEELLDHLDPEQREVARSLNGPVCVRAGAGTGKTRAITYRIAYGVHSGAFAPGHVLAVTFTSRAAGELRSRLRDLGVSGVSAQTFHAAALRQLSFFWGTAVGGTIPPIAEHKVALVSQAASELGMPVDRVAVRDLAAEIEWAKVSLVSPDNYVERAASAGHGEIAGHSPHEIPALLRLYEDVKTERHVIDFEDVLLLLVGIMLDRPDVARQIRDQYRHFVVDEFQDVSPLQHRLLQLWLGDRKELCVVGDVSQTIYSFTGARSHYLARFTEEFPKARVIELNRDYRSTPQIVEAANQVIAADRSEGAVSLSSQLPSSVPVQWKEYPDDEGEASGIVGEILTLKEQGIPLQDMAILYRTNAQSAQFEAALAQAGVGYSVRGSERFFSRREVREAMVAMRAAARSGAEGDLPNVVRTVLRQMGWRDEAPDQAGAARERWDALNALLSLAKEMQAKRGAGITEFVQELEERALMQNAPEMDGVTLSSLHAAKGLEWEAVFLAGMSEGLMPISLAKGEEGTAEERRLLYVGITRAKQHLQVSYAKGNGSRANRKVTRFLDGIWPAPEKKVSRTTDYRRRKAQARTDFTRDHPEDVELLERLVQWRSAKATQLERPAYTVFHDTTLRAIAIAKPAGIQQLGRIKGIGSTKLEAWGEEVLDIVNG</sequence>
<dbReference type="InterPro" id="IPR000212">
    <property type="entry name" value="DNA_helicase_UvrD/REP"/>
</dbReference>
<evidence type="ECO:0000256" key="6">
    <source>
        <dbReference type="ARBA" id="ARBA00023235"/>
    </source>
</evidence>
<dbReference type="InterPro" id="IPR014017">
    <property type="entry name" value="DNA_helicase_UvrD-like_C"/>
</dbReference>
<dbReference type="RefSeq" id="WP_109094612.1">
    <property type="nucleotide sequence ID" value="NZ_CAMELQ010000005.1"/>
</dbReference>
<dbReference type="InterPro" id="IPR002121">
    <property type="entry name" value="HRDC_dom"/>
</dbReference>
<comment type="catalytic activity">
    <reaction evidence="7">
        <text>Couples ATP hydrolysis with the unwinding of duplex DNA by translocating in the 3'-5' direction.</text>
        <dbReference type="EC" id="5.6.2.4"/>
    </reaction>
</comment>
<evidence type="ECO:0000259" key="11">
    <source>
        <dbReference type="PROSITE" id="PS50967"/>
    </source>
</evidence>
<dbReference type="GO" id="GO:0043138">
    <property type="term" value="F:3'-5' DNA helicase activity"/>
    <property type="evidence" value="ECO:0007669"/>
    <property type="project" value="UniProtKB-EC"/>
</dbReference>
<comment type="catalytic activity">
    <reaction evidence="9">
        <text>ATP + H2O = ADP + phosphate + H(+)</text>
        <dbReference type="Rhea" id="RHEA:13065"/>
        <dbReference type="ChEBI" id="CHEBI:15377"/>
        <dbReference type="ChEBI" id="CHEBI:15378"/>
        <dbReference type="ChEBI" id="CHEBI:30616"/>
        <dbReference type="ChEBI" id="CHEBI:43474"/>
        <dbReference type="ChEBI" id="CHEBI:456216"/>
        <dbReference type="EC" id="5.6.2.4"/>
    </reaction>
</comment>
<dbReference type="PANTHER" id="PTHR11070">
    <property type="entry name" value="UVRD / RECB / PCRA DNA HELICASE FAMILY MEMBER"/>
    <property type="match status" value="1"/>
</dbReference>
<evidence type="ECO:0000313" key="15">
    <source>
        <dbReference type="Proteomes" id="UP000245283"/>
    </source>
</evidence>
<feature type="binding site" evidence="10">
    <location>
        <begin position="29"/>
        <end position="36"/>
    </location>
    <ligand>
        <name>ATP</name>
        <dbReference type="ChEBI" id="CHEBI:30616"/>
    </ligand>
</feature>
<dbReference type="CDD" id="cd18807">
    <property type="entry name" value="SF1_C_UvrD"/>
    <property type="match status" value="1"/>
</dbReference>
<dbReference type="InterPro" id="IPR014016">
    <property type="entry name" value="UvrD-like_ATP-bd"/>
</dbReference>
<evidence type="ECO:0000256" key="5">
    <source>
        <dbReference type="ARBA" id="ARBA00022840"/>
    </source>
</evidence>
<dbReference type="GO" id="GO:0005829">
    <property type="term" value="C:cytosol"/>
    <property type="evidence" value="ECO:0007669"/>
    <property type="project" value="TreeGrafter"/>
</dbReference>
<dbReference type="Gene3D" id="1.10.150.80">
    <property type="entry name" value="HRDC domain"/>
    <property type="match status" value="1"/>
</dbReference>
<dbReference type="Gene3D" id="3.40.50.300">
    <property type="entry name" value="P-loop containing nucleotide triphosphate hydrolases"/>
    <property type="match status" value="3"/>
</dbReference>
<dbReference type="GO" id="GO:0005524">
    <property type="term" value="F:ATP binding"/>
    <property type="evidence" value="ECO:0007669"/>
    <property type="project" value="UniProtKB-UniRule"/>
</dbReference>
<dbReference type="SUPFAM" id="SSF52540">
    <property type="entry name" value="P-loop containing nucleoside triphosphate hydrolases"/>
    <property type="match status" value="1"/>
</dbReference>
<evidence type="ECO:0000256" key="1">
    <source>
        <dbReference type="ARBA" id="ARBA00009922"/>
    </source>
</evidence>
<dbReference type="PROSITE" id="PS51198">
    <property type="entry name" value="UVRD_HELICASE_ATP_BIND"/>
    <property type="match status" value="1"/>
</dbReference>
<feature type="domain" description="UvrD-like helicase ATP-binding" evidence="12">
    <location>
        <begin position="8"/>
        <end position="290"/>
    </location>
</feature>
<keyword evidence="6" id="KW-0413">Isomerase</keyword>
<dbReference type="InterPro" id="IPR044876">
    <property type="entry name" value="HRDC_dom_sf"/>
</dbReference>
<evidence type="ECO:0000256" key="3">
    <source>
        <dbReference type="ARBA" id="ARBA00022801"/>
    </source>
</evidence>
<dbReference type="EMBL" id="QETB01000008">
    <property type="protein sequence ID" value="PWF24396.1"/>
    <property type="molecule type" value="Genomic_DNA"/>
</dbReference>
<proteinExistence type="inferred from homology"/>
<evidence type="ECO:0000313" key="14">
    <source>
        <dbReference type="EMBL" id="PWF24396.1"/>
    </source>
</evidence>
<dbReference type="SUPFAM" id="SSF47819">
    <property type="entry name" value="HRDC-like"/>
    <property type="match status" value="1"/>
</dbReference>
<dbReference type="EC" id="5.6.2.4" evidence="8"/>
<evidence type="ECO:0000259" key="13">
    <source>
        <dbReference type="PROSITE" id="PS51217"/>
    </source>
</evidence>
<evidence type="ECO:0000256" key="9">
    <source>
        <dbReference type="ARBA" id="ARBA00048988"/>
    </source>
</evidence>